<feature type="compositionally biased region" description="Low complexity" evidence="2">
    <location>
        <begin position="94"/>
        <end position="105"/>
    </location>
</feature>
<proteinExistence type="predicted"/>
<dbReference type="Gene3D" id="3.90.780.10">
    <property type="entry name" value="5'-Nucleotidase, C-terminal domain"/>
    <property type="match status" value="3"/>
</dbReference>
<dbReference type="SUPFAM" id="SSF55816">
    <property type="entry name" value="5'-nucleotidase (syn. UDP-sugar hydrolase), C-terminal domain"/>
    <property type="match status" value="3"/>
</dbReference>
<dbReference type="GO" id="GO:0030288">
    <property type="term" value="C:outer membrane-bounded periplasmic space"/>
    <property type="evidence" value="ECO:0007669"/>
    <property type="project" value="TreeGrafter"/>
</dbReference>
<dbReference type="InterPro" id="IPR008334">
    <property type="entry name" value="5'-Nucleotdase_C"/>
</dbReference>
<dbReference type="InterPro" id="IPR004843">
    <property type="entry name" value="Calcineurin-like_PHP"/>
</dbReference>
<name>A0A429ZV82_9ENTE</name>
<accession>A0A429ZV82</accession>
<feature type="region of interest" description="Disordered" evidence="2">
    <location>
        <begin position="386"/>
        <end position="408"/>
    </location>
</feature>
<dbReference type="Gene3D" id="3.60.21.10">
    <property type="match status" value="3"/>
</dbReference>
<dbReference type="GO" id="GO:0008768">
    <property type="term" value="F:UDP-sugar diphosphatase activity"/>
    <property type="evidence" value="ECO:0007669"/>
    <property type="project" value="TreeGrafter"/>
</dbReference>
<feature type="domain" description="Calcineurin-like phosphoesterase" evidence="3">
    <location>
        <begin position="1275"/>
        <end position="1500"/>
    </location>
</feature>
<feature type="compositionally biased region" description="Polar residues" evidence="2">
    <location>
        <begin position="66"/>
        <end position="86"/>
    </location>
</feature>
<dbReference type="EMBL" id="NGJU01000002">
    <property type="protein sequence ID" value="RST97533.1"/>
    <property type="molecule type" value="Genomic_DNA"/>
</dbReference>
<dbReference type="GO" id="GO:0008253">
    <property type="term" value="F:5'-nucleotidase activity"/>
    <property type="evidence" value="ECO:0007669"/>
    <property type="project" value="TreeGrafter"/>
</dbReference>
<dbReference type="PRINTS" id="PR01607">
    <property type="entry name" value="APYRASEFAMLY"/>
</dbReference>
<dbReference type="InterPro" id="IPR029052">
    <property type="entry name" value="Metallo-depent_PP-like"/>
</dbReference>
<reference evidence="5 6" key="1">
    <citation type="submission" date="2017-05" db="EMBL/GenBank/DDBJ databases">
        <title>Vagococcus spp. assemblies.</title>
        <authorList>
            <person name="Gulvik C.A."/>
        </authorList>
    </citation>
    <scope>NUCLEOTIDE SEQUENCE [LARGE SCALE GENOMIC DNA]</scope>
    <source>
        <strain evidence="5 6">NCFB 2777</strain>
    </source>
</reference>
<dbReference type="SUPFAM" id="SSF56300">
    <property type="entry name" value="Metallo-dependent phosphatases"/>
    <property type="match status" value="3"/>
</dbReference>
<dbReference type="Pfam" id="PF00149">
    <property type="entry name" value="Metallophos"/>
    <property type="match status" value="3"/>
</dbReference>
<dbReference type="InterPro" id="IPR036907">
    <property type="entry name" value="5'-Nucleotdase_C_sf"/>
</dbReference>
<evidence type="ECO:0000313" key="6">
    <source>
        <dbReference type="Proteomes" id="UP000287239"/>
    </source>
</evidence>
<evidence type="ECO:0000313" key="5">
    <source>
        <dbReference type="EMBL" id="RST97533.1"/>
    </source>
</evidence>
<dbReference type="Gene3D" id="1.20.1270.90">
    <property type="entry name" value="AF1782-like"/>
    <property type="match status" value="1"/>
</dbReference>
<organism evidence="5 6">
    <name type="scientific">Vagococcus salmoninarum</name>
    <dbReference type="NCBI Taxonomy" id="2739"/>
    <lineage>
        <taxon>Bacteria</taxon>
        <taxon>Bacillati</taxon>
        <taxon>Bacillota</taxon>
        <taxon>Bacilli</taxon>
        <taxon>Lactobacillales</taxon>
        <taxon>Enterococcaceae</taxon>
        <taxon>Vagococcus</taxon>
    </lineage>
</organism>
<evidence type="ECO:0000256" key="1">
    <source>
        <dbReference type="ARBA" id="ARBA00022729"/>
    </source>
</evidence>
<dbReference type="Gene3D" id="1.20.1270.70">
    <property type="entry name" value="Designed single chain three-helix bundle"/>
    <property type="match status" value="1"/>
</dbReference>
<dbReference type="InterPro" id="IPR006179">
    <property type="entry name" value="5_nucleotidase/apyrase"/>
</dbReference>
<evidence type="ECO:0000256" key="2">
    <source>
        <dbReference type="SAM" id="MobiDB-lite"/>
    </source>
</evidence>
<feature type="domain" description="5'-Nucleotidase C-terminal" evidence="4">
    <location>
        <begin position="1041"/>
        <end position="1223"/>
    </location>
</feature>
<dbReference type="PROSITE" id="PS00786">
    <property type="entry name" value="5_NUCLEOTIDASE_2"/>
    <property type="match status" value="3"/>
</dbReference>
<dbReference type="GeneID" id="98567201"/>
<dbReference type="InterPro" id="IPR006146">
    <property type="entry name" value="5'-Nucleotdase_CS"/>
</dbReference>
<feature type="compositionally biased region" description="Acidic residues" evidence="2">
    <location>
        <begin position="390"/>
        <end position="400"/>
    </location>
</feature>
<evidence type="ECO:0000259" key="3">
    <source>
        <dbReference type="Pfam" id="PF00149"/>
    </source>
</evidence>
<dbReference type="GO" id="GO:0009166">
    <property type="term" value="P:nucleotide catabolic process"/>
    <property type="evidence" value="ECO:0007669"/>
    <property type="project" value="InterPro"/>
</dbReference>
<dbReference type="GO" id="GO:0000166">
    <property type="term" value="F:nucleotide binding"/>
    <property type="evidence" value="ECO:0007669"/>
    <property type="project" value="InterPro"/>
</dbReference>
<dbReference type="RefSeq" id="WP_126778280.1">
    <property type="nucleotide sequence ID" value="NZ_NGJU01000002.1"/>
</dbReference>
<sequence>MKQTKNRIRLVNVMALLILLFSNFSPVGVVVAEGLNEGSDSTYVNALESDADKTVTEGLDQDAEESGSQPEATSSQESLATSSTVTKPLDGSDVTENTSETTSETKAAKKAVKKSVPAEPKTITKQLTILGTSDVHGNVWDWSYEDDKEGDFGFAKIGTIVKNVRATQPNTILVDAGDNLQGTLLTDDLYSKDPSLQNVVHPVIAAMNVIGYDAMALGNHEFNFGTKLIEKANADAEFPLLSANTYFKDTEDNLTQAYEIVEVDGLKVGILGMTIPHVPMWDGDKVKHLEFKSLRAEAKKQVKIMQEVEKTDVIVASIHAGLDNSDPEAAARNVITEVPEIDAFVLGHDHREYADKFEDKNGKEKPAGAVKDTGSGVVRIDLEVSKEEASPEAEMDETTADEGLPVPPVDEEAIENKWEVTKSDISIISSKGQATDEAVRTATLEAHEKTQEYVKGVIGKATGDFLPAQEIKGIPEAQLRPTAMISLINRVQMHVTGADIGAGALFKADSKLVAGDITFADIFDIYKYPNTLVKASMNGAQLKKFMEKQASYYQQYKEGDLTIAFNPNIRVYNYDMLTGVKYKIDISKPVNQRIVDLTFKGEPVKDDQALTIAINNYRFEGMVKDGYVDPVPLSDTDPDTLRGEIVNYIKDFRKGTIDPAVEIEESFEVIGADLSHPLRDYVIEQINSGAEGFDLIKASSDGRTPNVEKVNINQLIADGKIPAEMLGDQLTIMHTNDMHGRLEYLEDKYSPSIGISRVKAFKDLKKPTLLVDAGDAMQGLPISNYTKGMDMVKAMNETGYDAMTLGNHEFDFGLETALAYKDALTFPIVSANVYYNGKQGANAGKRPFSPYAMTKKMVGKKEYNFALIGLTTPETSVKTHPKNVEKVEFTEPAPEAIKVINEIKKADKKADVFVFMTHLGFDETTTEKETSKYLADELAKAFPDDKIFIIDGHSHTELENGHKSGHVLMGQTGNHLNNVGMISADYSGEVPELTAKLHPFSELKELTPDPAVQAIVDEAVANFKEVMQDVVIDNNPVLLNGTREFVRAKETNLGNLIGDAIYEYGVNGGFKNKTDFAIVNGGGIRQNINPGVVTKGDIVGVMPFGNTVTQIKVSGQTIYDMFEQSLHSIHATNEAGEVILDSNGLPALGANGGFLQVSDSIKVKYDSNKQGADSKLGIPGERVFSIQLRDVEGNFKEIDKEKADYYVATNDFLAAGGDGFTMLGGEKEEGFSMDTVLMDHLKKMTIKDLEAYKEELPGSRIISELSEEVASDKFTIMHTNDIHGRLEYLEDKYSPSIGMGRVKAFKDQVKPTLLVDAGDAMQGLPISNYTKGMDMVKAMNETGYDAMTLGNHEFDFGLETALAYKDALTFPIVSANVYYNGKQGANAGKRPFEPYTTVKKKVGTKEYNFALIGLTTPETSVKTHPKNVEKVEFTEPAPEAIKVINEIKKADTKADAFVFMTHLGFDETTAKKETSKYLADELAKAFPDDKIFIIDGHSHSELKNGHKSGHVLMGQTGNHLNNVGMISANYSGAEPVLTAKLHPFSELKDLTPDPAVQAIVDEAAANFKEVMKGVVIDNNPVLLNGTREFVRAKETNLGNLIGDAIYDYGVNGGFKNKTDFAIVNGGGIRQNINPGVVTQGDIVGVMPFGNTVTQIKVSGQTIYDMFEQSLHSIHATNEAGEVILDSNGLPALGANGGFLQVSDSIKVKYDSNKQGAVAKEGTKGERVFSIQLRDAEGNFKEIDKEKADYYVATNDFLAAGGDGFTMLGGEKEEGSSMDTVLMDHLKKMTIKDLEAYKEEFPGSRIISELSEEVPAKEDLDLTKLQASITKAEKLQAKDYLPNPWKDFVAAIETAKAIYQQGDNQNNARKLIVQAEIDEAVIALEKAIATIKEHPVTAEPKPEILNLVELKAAITKAEKLQAKDYKKTAWSEFSQVLTEAQALHKAGKQQNARRAVITNQDVQAMTKRLNAAMVTLAENKVTTPPVLTDQEKLEKAIQEALKLAEKNYTAESWKLFQKALKEAQTALAANQYEEGLKLLEKGLASLVKKTPQTNGGSVINKVLPQTGEEVYNGLMQGIIIVMTVSYGYAVQQRRKELQ</sequence>
<dbReference type="Pfam" id="PF02872">
    <property type="entry name" value="5_nucleotid_C"/>
    <property type="match status" value="3"/>
</dbReference>
<feature type="domain" description="5'-Nucleotidase C-terminal" evidence="4">
    <location>
        <begin position="475"/>
        <end position="621"/>
    </location>
</feature>
<dbReference type="PROSITE" id="PS00785">
    <property type="entry name" value="5_NUCLEOTIDASE_1"/>
    <property type="match status" value="1"/>
</dbReference>
<feature type="domain" description="5'-Nucleotidase C-terminal" evidence="4">
    <location>
        <begin position="1585"/>
        <end position="1767"/>
    </location>
</feature>
<gene>
    <name evidence="5" type="ORF">CBF35_02375</name>
</gene>
<dbReference type="GO" id="GO:0046872">
    <property type="term" value="F:metal ion binding"/>
    <property type="evidence" value="ECO:0007669"/>
    <property type="project" value="InterPro"/>
</dbReference>
<dbReference type="PANTHER" id="PTHR11575">
    <property type="entry name" value="5'-NUCLEOTIDASE-RELATED"/>
    <property type="match status" value="1"/>
</dbReference>
<evidence type="ECO:0000259" key="4">
    <source>
        <dbReference type="Pfam" id="PF02872"/>
    </source>
</evidence>
<comment type="caution">
    <text evidence="5">The sequence shown here is derived from an EMBL/GenBank/DDBJ whole genome shotgun (WGS) entry which is preliminary data.</text>
</comment>
<feature type="domain" description="Calcineurin-like phosphoesterase" evidence="3">
    <location>
        <begin position="128"/>
        <end position="351"/>
    </location>
</feature>
<evidence type="ECO:0008006" key="7">
    <source>
        <dbReference type="Google" id="ProtNLM"/>
    </source>
</evidence>
<feature type="domain" description="Calcineurin-like phosphoesterase" evidence="3">
    <location>
        <begin position="731"/>
        <end position="956"/>
    </location>
</feature>
<dbReference type="OrthoDB" id="9801679at2"/>
<dbReference type="PANTHER" id="PTHR11575:SF24">
    <property type="entry name" value="5'-NUCLEOTIDASE"/>
    <property type="match status" value="1"/>
</dbReference>
<dbReference type="Proteomes" id="UP000287239">
    <property type="component" value="Unassembled WGS sequence"/>
</dbReference>
<protein>
    <recommendedName>
        <fullName evidence="7">Multifunctional 2',3'-cyclic-nucleotide 2'-phosphodiesterase/5'-nucleotidase/3'-nucleotidase</fullName>
    </recommendedName>
</protein>
<keyword evidence="1" id="KW-0732">Signal</keyword>
<keyword evidence="6" id="KW-1185">Reference proteome</keyword>
<feature type="region of interest" description="Disordered" evidence="2">
    <location>
        <begin position="58"/>
        <end position="115"/>
    </location>
</feature>